<gene>
    <name evidence="1" type="ORF">CCMP2556_LOCUS35224</name>
</gene>
<reference evidence="1 2" key="1">
    <citation type="submission" date="2024-02" db="EMBL/GenBank/DDBJ databases">
        <authorList>
            <person name="Chen Y."/>
            <person name="Shah S."/>
            <person name="Dougan E. K."/>
            <person name="Thang M."/>
            <person name="Chan C."/>
        </authorList>
    </citation>
    <scope>NUCLEOTIDE SEQUENCE [LARGE SCALE GENOMIC DNA]</scope>
</reference>
<dbReference type="EMBL" id="CAXAMN010022651">
    <property type="protein sequence ID" value="CAK9071647.1"/>
    <property type="molecule type" value="Genomic_DNA"/>
</dbReference>
<name>A0ABP0P839_9DINO</name>
<dbReference type="Proteomes" id="UP001642484">
    <property type="component" value="Unassembled WGS sequence"/>
</dbReference>
<evidence type="ECO:0000313" key="1">
    <source>
        <dbReference type="EMBL" id="CAK9071647.1"/>
    </source>
</evidence>
<evidence type="ECO:0000313" key="2">
    <source>
        <dbReference type="Proteomes" id="UP001642484"/>
    </source>
</evidence>
<sequence length="114" mass="12991">MLAPRRIRPWRCTNCWRNLPVLEMTVRPLGLRRTLWAFASRATSSVGHPADLATSVCFVTFVAQQKVGNGKKHRKNYWNQAKAIFRKMQPPERTPVASNAMVTLDLHSALSLDF</sequence>
<comment type="caution">
    <text evidence="1">The sequence shown here is derived from an EMBL/GenBank/DDBJ whole genome shotgun (WGS) entry which is preliminary data.</text>
</comment>
<proteinExistence type="predicted"/>
<keyword evidence="2" id="KW-1185">Reference proteome</keyword>
<accession>A0ABP0P839</accession>
<protein>
    <submittedName>
        <fullName evidence="1">Uncharacterized protein</fullName>
    </submittedName>
</protein>
<organism evidence="1 2">
    <name type="scientific">Durusdinium trenchii</name>
    <dbReference type="NCBI Taxonomy" id="1381693"/>
    <lineage>
        <taxon>Eukaryota</taxon>
        <taxon>Sar</taxon>
        <taxon>Alveolata</taxon>
        <taxon>Dinophyceae</taxon>
        <taxon>Suessiales</taxon>
        <taxon>Symbiodiniaceae</taxon>
        <taxon>Durusdinium</taxon>
    </lineage>
</organism>